<dbReference type="AlphaFoldDB" id="A0A840THR4"/>
<accession>A0A840THR4</accession>
<evidence type="ECO:0000313" key="2">
    <source>
        <dbReference type="EMBL" id="MBB5283696.1"/>
    </source>
</evidence>
<gene>
    <name evidence="2" type="ORF">HNQ92_001822</name>
</gene>
<dbReference type="InterPro" id="IPR056101">
    <property type="entry name" value="DUF7684"/>
</dbReference>
<proteinExistence type="predicted"/>
<evidence type="ECO:0000313" key="3">
    <source>
        <dbReference type="Proteomes" id="UP000557307"/>
    </source>
</evidence>
<feature type="domain" description="DUF7684" evidence="1">
    <location>
        <begin position="26"/>
        <end position="131"/>
    </location>
</feature>
<keyword evidence="3" id="KW-1185">Reference proteome</keyword>
<sequence>MVDHINDRKITIIEYSTEKNWFDQIPLKNWLCVLIVNDKPRRYIDEVIRKVISKDVVYICTIGKQSKQIHDLIDEEISFIAVDINSPYLPQHTIITTWHLDFEEGIWFSLFAAYSEEVIIKEIVILDMTDGSEIPRVKAFIKKIDR</sequence>
<comment type="caution">
    <text evidence="2">The sequence shown here is derived from an EMBL/GenBank/DDBJ whole genome shotgun (WGS) entry which is preliminary data.</text>
</comment>
<evidence type="ECO:0000259" key="1">
    <source>
        <dbReference type="Pfam" id="PF24733"/>
    </source>
</evidence>
<protein>
    <recommendedName>
        <fullName evidence="1">DUF7684 domain-containing protein</fullName>
    </recommendedName>
</protein>
<dbReference type="EMBL" id="JACHGF010000002">
    <property type="protein sequence ID" value="MBB5283696.1"/>
    <property type="molecule type" value="Genomic_DNA"/>
</dbReference>
<reference evidence="2 3" key="1">
    <citation type="submission" date="2020-08" db="EMBL/GenBank/DDBJ databases">
        <title>Genomic Encyclopedia of Type Strains, Phase IV (KMG-IV): sequencing the most valuable type-strain genomes for metagenomic binning, comparative biology and taxonomic classification.</title>
        <authorList>
            <person name="Goeker M."/>
        </authorList>
    </citation>
    <scope>NUCLEOTIDE SEQUENCE [LARGE SCALE GENOMIC DNA]</scope>
    <source>
        <strain evidence="2 3">DSM 105074</strain>
    </source>
</reference>
<dbReference type="RefSeq" id="WP_184173308.1">
    <property type="nucleotide sequence ID" value="NZ_JACHGF010000002.1"/>
</dbReference>
<dbReference type="Pfam" id="PF24733">
    <property type="entry name" value="DUF7684"/>
    <property type="match status" value="1"/>
</dbReference>
<organism evidence="2 3">
    <name type="scientific">Rhabdobacter roseus</name>
    <dbReference type="NCBI Taxonomy" id="1655419"/>
    <lineage>
        <taxon>Bacteria</taxon>
        <taxon>Pseudomonadati</taxon>
        <taxon>Bacteroidota</taxon>
        <taxon>Cytophagia</taxon>
        <taxon>Cytophagales</taxon>
        <taxon>Cytophagaceae</taxon>
        <taxon>Rhabdobacter</taxon>
    </lineage>
</organism>
<dbReference type="Proteomes" id="UP000557307">
    <property type="component" value="Unassembled WGS sequence"/>
</dbReference>
<name>A0A840THR4_9BACT</name>